<comment type="caution">
    <text evidence="1">The sequence shown here is derived from an EMBL/GenBank/DDBJ whole genome shotgun (WGS) entry which is preliminary data.</text>
</comment>
<dbReference type="SMART" id="SM00028">
    <property type="entry name" value="TPR"/>
    <property type="match status" value="5"/>
</dbReference>
<proteinExistence type="predicted"/>
<sequence length="420" mass="48144">MPDSFFELAMTNAMSLYQQASLKKAIEYGEKALNIAEKAGDITNFLRALEMLMGLYFETGDDEQVLDAAQTIINASLVVLDDDASNILGQSFLCSAYTGIGRVARKQLDFEKAREYLLQRYNVTYNWLYKPSDSIRPLSLKKFLHASSCEHLCEMFIFLNDKDNSMIYSQEYANLTTELVKEDAESVQYQLLYIMAFYCLGKSYYLADKLDEAMHNLTVALSASTAMGQGLPNSFEFAGTHLVILETLGEFSEKQQDYEKALGYYNEQFIITKKFHLINKFNVDTTFNHGNAACKLADINIKLDKLDDALPYLQQIEEIFTVLTADPNAGLSHFHELYYGYATFIDYYQKKGDWTLALKYANKTVHTLEKMVEMVENDPNFRPRYTRLLRQYLNKAAKICETMDDKPMARKFEARANAVK</sequence>
<organism evidence="1 2">
    <name type="scientific">Mucilaginibacter gracilis</name>
    <dbReference type="NCBI Taxonomy" id="423350"/>
    <lineage>
        <taxon>Bacteria</taxon>
        <taxon>Pseudomonadati</taxon>
        <taxon>Bacteroidota</taxon>
        <taxon>Sphingobacteriia</taxon>
        <taxon>Sphingobacteriales</taxon>
        <taxon>Sphingobacteriaceae</taxon>
        <taxon>Mucilaginibacter</taxon>
    </lineage>
</organism>
<name>A0A495JBJ9_9SPHI</name>
<dbReference type="SUPFAM" id="SSF48452">
    <property type="entry name" value="TPR-like"/>
    <property type="match status" value="2"/>
</dbReference>
<gene>
    <name evidence="1" type="ORF">BDD43_6050</name>
</gene>
<dbReference type="OrthoDB" id="9806704at2"/>
<evidence type="ECO:0008006" key="3">
    <source>
        <dbReference type="Google" id="ProtNLM"/>
    </source>
</evidence>
<keyword evidence="2" id="KW-1185">Reference proteome</keyword>
<dbReference type="InterPro" id="IPR019734">
    <property type="entry name" value="TPR_rpt"/>
</dbReference>
<evidence type="ECO:0000313" key="1">
    <source>
        <dbReference type="EMBL" id="RKR85774.1"/>
    </source>
</evidence>
<reference evidence="1 2" key="1">
    <citation type="submission" date="2018-10" db="EMBL/GenBank/DDBJ databases">
        <title>Genomic Encyclopedia of Archaeal and Bacterial Type Strains, Phase II (KMG-II): from individual species to whole genera.</title>
        <authorList>
            <person name="Goeker M."/>
        </authorList>
    </citation>
    <scope>NUCLEOTIDE SEQUENCE [LARGE SCALE GENOMIC DNA]</scope>
    <source>
        <strain evidence="1 2">DSM 18602</strain>
    </source>
</reference>
<protein>
    <recommendedName>
        <fullName evidence="3">Tetratricopeptide repeat protein</fullName>
    </recommendedName>
</protein>
<dbReference type="EMBL" id="RBKU01000001">
    <property type="protein sequence ID" value="RKR85774.1"/>
    <property type="molecule type" value="Genomic_DNA"/>
</dbReference>
<accession>A0A495JBJ9</accession>
<dbReference type="Gene3D" id="1.25.40.10">
    <property type="entry name" value="Tetratricopeptide repeat domain"/>
    <property type="match status" value="2"/>
</dbReference>
<evidence type="ECO:0000313" key="2">
    <source>
        <dbReference type="Proteomes" id="UP000268007"/>
    </source>
</evidence>
<dbReference type="RefSeq" id="WP_121201799.1">
    <property type="nucleotide sequence ID" value="NZ_RBKU01000001.1"/>
</dbReference>
<dbReference type="InterPro" id="IPR011990">
    <property type="entry name" value="TPR-like_helical_dom_sf"/>
</dbReference>
<dbReference type="AlphaFoldDB" id="A0A495JBJ9"/>
<dbReference type="Proteomes" id="UP000268007">
    <property type="component" value="Unassembled WGS sequence"/>
</dbReference>